<dbReference type="GO" id="GO:0019901">
    <property type="term" value="F:protein kinase binding"/>
    <property type="evidence" value="ECO:0007669"/>
    <property type="project" value="InterPro"/>
</dbReference>
<dbReference type="Proteomes" id="UP001215598">
    <property type="component" value="Unassembled WGS sequence"/>
</dbReference>
<dbReference type="Gene3D" id="1.10.472.10">
    <property type="entry name" value="Cyclin-like"/>
    <property type="match status" value="1"/>
</dbReference>
<dbReference type="AlphaFoldDB" id="A0AAD7N212"/>
<dbReference type="PANTHER" id="PTHR15615:SF108">
    <property type="entry name" value="PROTEIN CNPPD1"/>
    <property type="match status" value="1"/>
</dbReference>
<feature type="region of interest" description="Disordered" evidence="1">
    <location>
        <begin position="65"/>
        <end position="109"/>
    </location>
</feature>
<dbReference type="GO" id="GO:0000307">
    <property type="term" value="C:cyclin-dependent protein kinase holoenzyme complex"/>
    <property type="evidence" value="ECO:0007669"/>
    <property type="project" value="TreeGrafter"/>
</dbReference>
<dbReference type="CDD" id="cd20557">
    <property type="entry name" value="CYCLIN_ScPCL1-like"/>
    <property type="match status" value="1"/>
</dbReference>
<keyword evidence="3" id="KW-1185">Reference proteome</keyword>
<dbReference type="PANTHER" id="PTHR15615">
    <property type="match status" value="1"/>
</dbReference>
<evidence type="ECO:0000313" key="3">
    <source>
        <dbReference type="Proteomes" id="UP001215598"/>
    </source>
</evidence>
<accession>A0AAD7N212</accession>
<gene>
    <name evidence="2" type="ORF">B0H16DRAFT_1890351</name>
</gene>
<reference evidence="2" key="1">
    <citation type="submission" date="2023-03" db="EMBL/GenBank/DDBJ databases">
        <title>Massive genome expansion in bonnet fungi (Mycena s.s.) driven by repeated elements and novel gene families across ecological guilds.</title>
        <authorList>
            <consortium name="Lawrence Berkeley National Laboratory"/>
            <person name="Harder C.B."/>
            <person name="Miyauchi S."/>
            <person name="Viragh M."/>
            <person name="Kuo A."/>
            <person name="Thoen E."/>
            <person name="Andreopoulos B."/>
            <person name="Lu D."/>
            <person name="Skrede I."/>
            <person name="Drula E."/>
            <person name="Henrissat B."/>
            <person name="Morin E."/>
            <person name="Kohler A."/>
            <person name="Barry K."/>
            <person name="LaButti K."/>
            <person name="Morin E."/>
            <person name="Salamov A."/>
            <person name="Lipzen A."/>
            <person name="Mereny Z."/>
            <person name="Hegedus B."/>
            <person name="Baldrian P."/>
            <person name="Stursova M."/>
            <person name="Weitz H."/>
            <person name="Taylor A."/>
            <person name="Grigoriev I.V."/>
            <person name="Nagy L.G."/>
            <person name="Martin F."/>
            <person name="Kauserud H."/>
        </authorList>
    </citation>
    <scope>NUCLEOTIDE SEQUENCE</scope>
    <source>
        <strain evidence="2">CBHHK182m</strain>
    </source>
</reference>
<dbReference type="GO" id="GO:0016538">
    <property type="term" value="F:cyclin-dependent protein serine/threonine kinase regulator activity"/>
    <property type="evidence" value="ECO:0007669"/>
    <property type="project" value="TreeGrafter"/>
</dbReference>
<feature type="compositionally biased region" description="Low complexity" evidence="1">
    <location>
        <begin position="65"/>
        <end position="86"/>
    </location>
</feature>
<feature type="compositionally biased region" description="Low complexity" evidence="1">
    <location>
        <begin position="97"/>
        <end position="109"/>
    </location>
</feature>
<comment type="caution">
    <text evidence="2">The sequence shown here is derived from an EMBL/GenBank/DDBJ whole genome shotgun (WGS) entry which is preliminary data.</text>
</comment>
<organism evidence="2 3">
    <name type="scientific">Mycena metata</name>
    <dbReference type="NCBI Taxonomy" id="1033252"/>
    <lineage>
        <taxon>Eukaryota</taxon>
        <taxon>Fungi</taxon>
        <taxon>Dikarya</taxon>
        <taxon>Basidiomycota</taxon>
        <taxon>Agaricomycotina</taxon>
        <taxon>Agaricomycetes</taxon>
        <taxon>Agaricomycetidae</taxon>
        <taxon>Agaricales</taxon>
        <taxon>Marasmiineae</taxon>
        <taxon>Mycenaceae</taxon>
        <taxon>Mycena</taxon>
    </lineage>
</organism>
<dbReference type="GO" id="GO:0005634">
    <property type="term" value="C:nucleus"/>
    <property type="evidence" value="ECO:0007669"/>
    <property type="project" value="TreeGrafter"/>
</dbReference>
<proteinExistence type="predicted"/>
<sequence length="410" mass="44659">MTSPHQRHPAAPSRAFAIQLVEGFGDKEDNYVLTPPHDTSVFVGFATLPLSSSTILALSTSTTLAPSTSTFSSTLAPSSTSSTSTAQPQNPRKQENPSHGSHPGSLPPSRAAAARAQRWWWRRRLFVVCAQRAFHYEQLHLKFLAYDAYPLEFDVGRGGGRARALDASFFVARRLPFDSRACAIAFVCEVRRLVRHAASGFTSCRRGQGDEEEMSLRVGQRASECALAPVSVLVAPAPFGARVSTRRPPVLGGALCVGSAFRVSSRLCVVSGLGLGLEFVLRLLHFYCVLCAREWVMDDTTALCARGSQSVVILARRYPPSRPRHATPAQPGSEFRVAVAGLLMGNKHLDDNTFTNATWAAVSLIQLAQIKMEREFFVFSSNMCTNATWAAVSLIQLAQINTMEREFGGV</sequence>
<evidence type="ECO:0000256" key="1">
    <source>
        <dbReference type="SAM" id="MobiDB-lite"/>
    </source>
</evidence>
<dbReference type="EMBL" id="JARKIB010000096">
    <property type="protein sequence ID" value="KAJ7742046.1"/>
    <property type="molecule type" value="Genomic_DNA"/>
</dbReference>
<dbReference type="InterPro" id="IPR013922">
    <property type="entry name" value="Cyclin_PHO80-like"/>
</dbReference>
<name>A0AAD7N212_9AGAR</name>
<protein>
    <submittedName>
        <fullName evidence="2">Uncharacterized protein</fullName>
    </submittedName>
</protein>
<evidence type="ECO:0000313" key="2">
    <source>
        <dbReference type="EMBL" id="KAJ7742046.1"/>
    </source>
</evidence>